<dbReference type="GO" id="GO:0005975">
    <property type="term" value="P:carbohydrate metabolic process"/>
    <property type="evidence" value="ECO:0007669"/>
    <property type="project" value="InterPro"/>
</dbReference>
<dbReference type="SMART" id="SM01063">
    <property type="entry name" value="CBM49"/>
    <property type="match status" value="1"/>
</dbReference>
<evidence type="ECO:0000256" key="1">
    <source>
        <dbReference type="ARBA" id="ARBA00004613"/>
    </source>
</evidence>
<evidence type="ECO:0000313" key="9">
    <source>
        <dbReference type="Proteomes" id="UP000273083"/>
    </source>
</evidence>
<dbReference type="EMBL" id="RJVG01000009">
    <property type="protein sequence ID" value="ROR25856.1"/>
    <property type="molecule type" value="Genomic_DNA"/>
</dbReference>
<evidence type="ECO:0000256" key="4">
    <source>
        <dbReference type="ARBA" id="ARBA00022837"/>
    </source>
</evidence>
<dbReference type="Proteomes" id="UP000273083">
    <property type="component" value="Unassembled WGS sequence"/>
</dbReference>
<evidence type="ECO:0000256" key="5">
    <source>
        <dbReference type="SAM" id="MobiDB-lite"/>
    </source>
</evidence>
<evidence type="ECO:0000256" key="3">
    <source>
        <dbReference type="ARBA" id="ARBA00022729"/>
    </source>
</evidence>
<dbReference type="SUPFAM" id="SSF55486">
    <property type="entry name" value="Metalloproteases ('zincins'), catalytic domain"/>
    <property type="match status" value="1"/>
</dbReference>
<gene>
    <name evidence="8" type="ORF">EDD66_10966</name>
</gene>
<evidence type="ECO:0000313" key="8">
    <source>
        <dbReference type="EMBL" id="ROR25856.1"/>
    </source>
</evidence>
<dbReference type="InterPro" id="IPR053180">
    <property type="entry name" value="Ca-binding_acidic-repeat"/>
</dbReference>
<keyword evidence="9" id="KW-1185">Reference proteome</keyword>
<dbReference type="Gene3D" id="2.60.40.290">
    <property type="match status" value="2"/>
</dbReference>
<evidence type="ECO:0000256" key="6">
    <source>
        <dbReference type="SAM" id="SignalP"/>
    </source>
</evidence>
<feature type="domain" description="CBM2" evidence="7">
    <location>
        <begin position="141"/>
        <end position="250"/>
    </location>
</feature>
<dbReference type="InterPro" id="IPR019028">
    <property type="entry name" value="CBM_49"/>
</dbReference>
<feature type="region of interest" description="Disordered" evidence="5">
    <location>
        <begin position="612"/>
        <end position="633"/>
    </location>
</feature>
<reference evidence="8 9" key="1">
    <citation type="submission" date="2018-11" db="EMBL/GenBank/DDBJ databases">
        <title>Genomic Encyclopedia of Type Strains, Phase IV (KMG-IV): sequencing the most valuable type-strain genomes for metagenomic binning, comparative biology and taxonomic classification.</title>
        <authorList>
            <person name="Goeker M."/>
        </authorList>
    </citation>
    <scope>NUCLEOTIDE SEQUENCE [LARGE SCALE GENOMIC DNA]</scope>
    <source>
        <strain evidence="8 9">DSM 26537</strain>
    </source>
</reference>
<protein>
    <submittedName>
        <fullName evidence="8">Cellulose binding domain-containing protein</fullName>
    </submittedName>
</protein>
<dbReference type="SUPFAM" id="SSF103647">
    <property type="entry name" value="TSP type-3 repeat"/>
    <property type="match status" value="1"/>
</dbReference>
<dbReference type="OrthoDB" id="6372180at2"/>
<evidence type="ECO:0000259" key="7">
    <source>
        <dbReference type="PROSITE" id="PS51173"/>
    </source>
</evidence>
<organism evidence="8 9">
    <name type="scientific">Mobilisporobacter senegalensis</name>
    <dbReference type="NCBI Taxonomy" id="1329262"/>
    <lineage>
        <taxon>Bacteria</taxon>
        <taxon>Bacillati</taxon>
        <taxon>Bacillota</taxon>
        <taxon>Clostridia</taxon>
        <taxon>Lachnospirales</taxon>
        <taxon>Lachnospiraceae</taxon>
        <taxon>Mobilisporobacter</taxon>
    </lineage>
</organism>
<feature type="domain" description="CBM2" evidence="7">
    <location>
        <begin position="35"/>
        <end position="144"/>
    </location>
</feature>
<comment type="subcellular location">
    <subcellularLocation>
        <location evidence="1">Secreted</location>
    </subcellularLocation>
</comment>
<dbReference type="GO" id="GO:0030247">
    <property type="term" value="F:polysaccharide binding"/>
    <property type="evidence" value="ECO:0007669"/>
    <property type="project" value="UniProtKB-UniRule"/>
</dbReference>
<keyword evidence="4" id="KW-0106">Calcium</keyword>
<dbReference type="SUPFAM" id="SSF49384">
    <property type="entry name" value="Carbohydrate-binding domain"/>
    <property type="match status" value="2"/>
</dbReference>
<dbReference type="InterPro" id="IPR059100">
    <property type="entry name" value="TSP3_bac"/>
</dbReference>
<dbReference type="GO" id="GO:0005509">
    <property type="term" value="F:calcium ion binding"/>
    <property type="evidence" value="ECO:0007669"/>
    <property type="project" value="InterPro"/>
</dbReference>
<dbReference type="Gene3D" id="4.10.1080.10">
    <property type="entry name" value="TSP type-3 repeat"/>
    <property type="match status" value="1"/>
</dbReference>
<sequence>MNYKRGRMQKMIAVLLVIFLAVTPINVTAAQAKEGKYIGDGFEVTFKVTSQWTDSFNADVTIKNIGNNIIDNWAISFLMPYEITQIWNGIVKSNEAGSYVIKNAVSNQDIAPGKSVGFGFTAKCNGAVHIPAVYEILSYEEVVSSDKYEINFLVTSDWKSAFNGEIRIKNISDKTIEDWKLQFDFDANIERFWTAEILEHTDNHYYIKNAGYNSNIKPGDTIVLGFSGKPGNVSIKPVNYQLSQIANNITEPIKEVTEEDLQGITWDQMQDTDQDGLPDEYEHEIGTDYLKPDSDGDGLPDGFEVLYACTNPLNPSTLGNGVTDDKLDSDEDGLTMKEEYLLSTDPLEADTDNDGLLDGEEVKIYNTLPLVYDTDGDGIGDGDEILLGLDPLNANTNGTPDSESETKQIIESDNLTLERINQNNDNYQLSLEINAKGSVNSGLFVRESAYTNIIDSISILGTVPEIIIEDTSKLDSMLIKFRIDQKNIYTEYSSTDLIGIKRYNIFMYDEELGFLLPVETQFDEANQTIYAEVNDAGTFCVMDLEKWFSSMELELTEFSSEEADMIKNQSIDVSPIIEAEINGDTISDQTMEESNQITDDRKINIDIVSEERVEDQEAEPELEKENHAASMSSDTPFSMVSMLPGFNTTIADNENYNKDVMDIVFLLNTAVQGLTSGDFSNIKYNINEIGKRAFYESKSVRIYIIDPDGNKLKTMFGQEYATNEWQLNSMIDKMLNNQPKVPYLNEQFDTLLNDVPFQTNSSRVAVVIGDAYINSYSMLFPQKLADANIYTCVVEPRTQVGSLYWNMATATNGILVYDFEDFTDDITKFLYGFIPDVPNKNFTILTSTGLKSITLRGDLDTKNGIDTDYDTLTDWQEVNQPYVTVASDGRVLLPTLSEYISRYGLRKPYLITAFARLGNTMTTRGISLNNAFDDIRILPVLSDPTSRDGDGDGILDKDEFKWDGKDTRYQGVDPLHKDTVETLFYKLTDPKGPNRSSYPSYLEINDNNVTLHVRVMFKDDASDEAVSAFQTTYSSTELENLSNSIINRLDSNFTFKDVIMDGIRSRWDGVYYGGDYDFYKGLKVNFSVNITEQTSKGWFEKTIEVNVKNGVCGVCNQSGTNWKTNCKRIITMYTSYCNNSKHKNKVNSDCTDYQNNLYTIAAYEGTTAHEFGHVFGLKDLYGAASVNNGYEPISQNEIRYNTSAFYLPRAEGMMKCNGRAISNDIEMVLIAFEENKWQYFVPAGSKQVISSVIKEPQKYTLNGNTSVLYVWDSKNKVFK</sequence>
<dbReference type="PANTHER" id="PTHR37467">
    <property type="entry name" value="EXPORTED CALCIUM-BINDING GLYCOPROTEIN-RELATED"/>
    <property type="match status" value="1"/>
</dbReference>
<accession>A0A3N1XGL4</accession>
<dbReference type="Pfam" id="PF00553">
    <property type="entry name" value="CBM_2"/>
    <property type="match status" value="2"/>
</dbReference>
<dbReference type="PROSITE" id="PS51173">
    <property type="entry name" value="CBM2"/>
    <property type="match status" value="2"/>
</dbReference>
<dbReference type="AlphaFoldDB" id="A0A3N1XGL4"/>
<comment type="caution">
    <text evidence="8">The sequence shown here is derived from an EMBL/GenBank/DDBJ whole genome shotgun (WGS) entry which is preliminary data.</text>
</comment>
<evidence type="ECO:0000256" key="2">
    <source>
        <dbReference type="ARBA" id="ARBA00022525"/>
    </source>
</evidence>
<dbReference type="InterPro" id="IPR008965">
    <property type="entry name" value="CBM2/CBM3_carb-bd_dom_sf"/>
</dbReference>
<dbReference type="RefSeq" id="WP_123610220.1">
    <property type="nucleotide sequence ID" value="NZ_RJVG01000009.1"/>
</dbReference>
<feature type="signal peptide" evidence="6">
    <location>
        <begin position="1"/>
        <end position="29"/>
    </location>
</feature>
<dbReference type="InterPro" id="IPR012291">
    <property type="entry name" value="CBM2_carb-bd_dom_sf"/>
</dbReference>
<keyword evidence="2" id="KW-0964">Secreted</keyword>
<dbReference type="InterPro" id="IPR018247">
    <property type="entry name" value="EF_Hand_1_Ca_BS"/>
</dbReference>
<proteinExistence type="predicted"/>
<feature type="chain" id="PRO_5038874502" evidence="6">
    <location>
        <begin position="30"/>
        <end position="1279"/>
    </location>
</feature>
<dbReference type="GO" id="GO:0004553">
    <property type="term" value="F:hydrolase activity, hydrolyzing O-glycosyl compounds"/>
    <property type="evidence" value="ECO:0007669"/>
    <property type="project" value="InterPro"/>
</dbReference>
<dbReference type="Pfam" id="PF18884">
    <property type="entry name" value="TSP3_bac"/>
    <property type="match status" value="4"/>
</dbReference>
<dbReference type="InterPro" id="IPR001919">
    <property type="entry name" value="CBD2"/>
</dbReference>
<dbReference type="PROSITE" id="PS00018">
    <property type="entry name" value="EF_HAND_1"/>
    <property type="match status" value="1"/>
</dbReference>
<keyword evidence="3 6" id="KW-0732">Signal</keyword>
<dbReference type="SMART" id="SM00637">
    <property type="entry name" value="CBD_II"/>
    <property type="match status" value="2"/>
</dbReference>
<dbReference type="PANTHER" id="PTHR37467:SF1">
    <property type="entry name" value="EXPORTED CALCIUM-BINDING GLYCOPROTEIN"/>
    <property type="match status" value="1"/>
</dbReference>
<name>A0A3N1XGL4_9FIRM</name>
<dbReference type="InterPro" id="IPR028974">
    <property type="entry name" value="TSP_type-3_rpt"/>
</dbReference>